<dbReference type="OrthoDB" id="624114at2759"/>
<proteinExistence type="predicted"/>
<evidence type="ECO:0000256" key="9">
    <source>
        <dbReference type="SAM" id="Phobius"/>
    </source>
</evidence>
<name>A0A7R8WCC4_9CRUS</name>
<dbReference type="EMBL" id="OB660792">
    <property type="protein sequence ID" value="CAD7226279.1"/>
    <property type="molecule type" value="Genomic_DNA"/>
</dbReference>
<protein>
    <submittedName>
        <fullName evidence="10">Uncharacterized protein</fullName>
    </submittedName>
</protein>
<keyword evidence="4 9" id="KW-1133">Transmembrane helix</keyword>
<dbReference type="GO" id="GO:0005743">
    <property type="term" value="C:mitochondrial inner membrane"/>
    <property type="evidence" value="ECO:0007669"/>
    <property type="project" value="UniProtKB-SubCell"/>
</dbReference>
<evidence type="ECO:0000256" key="3">
    <source>
        <dbReference type="ARBA" id="ARBA00022792"/>
    </source>
</evidence>
<feature type="compositionally biased region" description="Basic and acidic residues" evidence="8">
    <location>
        <begin position="115"/>
        <end position="126"/>
    </location>
</feature>
<feature type="transmembrane region" description="Helical" evidence="9">
    <location>
        <begin position="226"/>
        <end position="249"/>
    </location>
</feature>
<sequence length="496" mass="56777">MALRFSSLLHQRTYSRICSLRSIVCCTRSSFGHCISPSCRLKILNKKGPFHEGVACFLSESNTIYLCRENSYLNHGTQRWLHSSLSHLEATPPPSNTVVTGTPPPPLPPAPPGKDSQEKKSDEKVKPSSKLEAAVLQQVEEQSGRLGSVDKKSLPMEKSETTVAVPKTTIWQKIKGELIHTWHAFKLMWFDTKVAYGLTKRLLSGHQLSRREHQQLVRTVSDLFRLVPFSVFIIVPFLEFTLPFFLYFFPNMLPSQFAKREDIEERNKKVFLAKVEVAKFLQQTLDEMAAKGDGRQSRTAKELVEFIGRARSSEEGDLTEIIKFSKMFEDEITLDNLERSQLVALCKLLEMTTIGTNNMLRFQIRMRLRKLRADDKLIRHEGLSRMTAFELQQACRARGMRSFGVSRGRLISQLDQWLQLSLDHKVPPTLILLSRALLFLPDHVTRASAAAGEKEGKVHNKSQFDITKLEQEKIEMEREEERKKAVLDKEQLIDKV</sequence>
<evidence type="ECO:0000313" key="10">
    <source>
        <dbReference type="EMBL" id="CAD7226279.1"/>
    </source>
</evidence>
<dbReference type="AlphaFoldDB" id="A0A7R8WCC4"/>
<evidence type="ECO:0000256" key="8">
    <source>
        <dbReference type="SAM" id="MobiDB-lite"/>
    </source>
</evidence>
<evidence type="ECO:0000256" key="6">
    <source>
        <dbReference type="ARBA" id="ARBA00023136"/>
    </source>
</evidence>
<evidence type="ECO:0000256" key="1">
    <source>
        <dbReference type="ARBA" id="ARBA00004434"/>
    </source>
</evidence>
<dbReference type="GO" id="GO:0030003">
    <property type="term" value="P:intracellular monoatomic cation homeostasis"/>
    <property type="evidence" value="ECO:0007669"/>
    <property type="project" value="TreeGrafter"/>
</dbReference>
<keyword evidence="6 9" id="KW-0472">Membrane</keyword>
<feature type="compositionally biased region" description="Pro residues" evidence="8">
    <location>
        <begin position="102"/>
        <end position="112"/>
    </location>
</feature>
<dbReference type="Pfam" id="PF07766">
    <property type="entry name" value="LETM1_RBD"/>
    <property type="match status" value="1"/>
</dbReference>
<keyword evidence="5" id="KW-0496">Mitochondrion</keyword>
<feature type="region of interest" description="Disordered" evidence="8">
    <location>
        <begin position="91"/>
        <end position="130"/>
    </location>
</feature>
<evidence type="ECO:0000256" key="2">
    <source>
        <dbReference type="ARBA" id="ARBA00022692"/>
    </source>
</evidence>
<gene>
    <name evidence="10" type="ORF">CTOB1V02_LOCUS4202</name>
</gene>
<evidence type="ECO:0000256" key="7">
    <source>
        <dbReference type="SAM" id="Coils"/>
    </source>
</evidence>
<organism evidence="10">
    <name type="scientific">Cyprideis torosa</name>
    <dbReference type="NCBI Taxonomy" id="163714"/>
    <lineage>
        <taxon>Eukaryota</taxon>
        <taxon>Metazoa</taxon>
        <taxon>Ecdysozoa</taxon>
        <taxon>Arthropoda</taxon>
        <taxon>Crustacea</taxon>
        <taxon>Oligostraca</taxon>
        <taxon>Ostracoda</taxon>
        <taxon>Podocopa</taxon>
        <taxon>Podocopida</taxon>
        <taxon>Cytherocopina</taxon>
        <taxon>Cytheroidea</taxon>
        <taxon>Cytherideidae</taxon>
        <taxon>Cyprideis</taxon>
    </lineage>
</organism>
<keyword evidence="2 9" id="KW-0812">Transmembrane</keyword>
<keyword evidence="3" id="KW-0999">Mitochondrion inner membrane</keyword>
<feature type="coiled-coil region" evidence="7">
    <location>
        <begin position="459"/>
        <end position="489"/>
    </location>
</feature>
<feature type="non-terminal residue" evidence="10">
    <location>
        <position position="496"/>
    </location>
</feature>
<accession>A0A7R8WCC4</accession>
<reference evidence="10" key="1">
    <citation type="submission" date="2020-11" db="EMBL/GenBank/DDBJ databases">
        <authorList>
            <person name="Tran Van P."/>
        </authorList>
    </citation>
    <scope>NUCLEOTIDE SEQUENCE</scope>
</reference>
<comment type="subcellular location">
    <subcellularLocation>
        <location evidence="1">Mitochondrion inner membrane</location>
        <topology evidence="1">Single-pass membrane protein</topology>
    </subcellularLocation>
</comment>
<dbReference type="PANTHER" id="PTHR14009:SF1">
    <property type="entry name" value="MITOCHONDRIAL PROTON_CALCIUM EXCHANGER PROTEIN"/>
    <property type="match status" value="1"/>
</dbReference>
<evidence type="ECO:0000256" key="4">
    <source>
        <dbReference type="ARBA" id="ARBA00022989"/>
    </source>
</evidence>
<dbReference type="PANTHER" id="PTHR14009">
    <property type="entry name" value="LEUCINE ZIPPER-EF-HAND CONTAINING TRANSMEMBRANE PROTEIN"/>
    <property type="match status" value="1"/>
</dbReference>
<evidence type="ECO:0000256" key="5">
    <source>
        <dbReference type="ARBA" id="ARBA00023128"/>
    </source>
</evidence>
<keyword evidence="7" id="KW-0175">Coiled coil</keyword>
<dbReference type="InterPro" id="IPR033122">
    <property type="entry name" value="LETM1-like_RBD"/>
</dbReference>
<dbReference type="PROSITE" id="PS51758">
    <property type="entry name" value="LETM1_RBD"/>
    <property type="match status" value="1"/>
</dbReference>
<dbReference type="InterPro" id="IPR044202">
    <property type="entry name" value="LETM1/MDM38-like"/>
</dbReference>
<dbReference type="GO" id="GO:0043022">
    <property type="term" value="F:ribosome binding"/>
    <property type="evidence" value="ECO:0007669"/>
    <property type="project" value="InterPro"/>
</dbReference>